<gene>
    <name evidence="2" type="ORF">GCM10009575_004020</name>
</gene>
<accession>A0ABN1NSW9</accession>
<reference evidence="2 3" key="1">
    <citation type="journal article" date="2019" name="Int. J. Syst. Evol. Microbiol.">
        <title>The Global Catalogue of Microorganisms (GCM) 10K type strain sequencing project: providing services to taxonomists for standard genome sequencing and annotation.</title>
        <authorList>
            <consortium name="The Broad Institute Genomics Platform"/>
            <consortium name="The Broad Institute Genome Sequencing Center for Infectious Disease"/>
            <person name="Wu L."/>
            <person name="Ma J."/>
        </authorList>
    </citation>
    <scope>NUCLEOTIDE SEQUENCE [LARGE SCALE GENOMIC DNA]</scope>
    <source>
        <strain evidence="2 3">JCM 11444</strain>
    </source>
</reference>
<organism evidence="2 3">
    <name type="scientific">Streptomyces rhizosphaericus</name>
    <dbReference type="NCBI Taxonomy" id="114699"/>
    <lineage>
        <taxon>Bacteria</taxon>
        <taxon>Bacillati</taxon>
        <taxon>Actinomycetota</taxon>
        <taxon>Actinomycetes</taxon>
        <taxon>Kitasatosporales</taxon>
        <taxon>Streptomycetaceae</taxon>
        <taxon>Streptomyces</taxon>
        <taxon>Streptomyces violaceusniger group</taxon>
    </lineage>
</organism>
<keyword evidence="3" id="KW-1185">Reference proteome</keyword>
<dbReference type="Proteomes" id="UP001500418">
    <property type="component" value="Unassembled WGS sequence"/>
</dbReference>
<comment type="caution">
    <text evidence="2">The sequence shown here is derived from an EMBL/GenBank/DDBJ whole genome shotgun (WGS) entry which is preliminary data.</text>
</comment>
<feature type="region of interest" description="Disordered" evidence="1">
    <location>
        <begin position="39"/>
        <end position="79"/>
    </location>
</feature>
<protein>
    <submittedName>
        <fullName evidence="2">Uncharacterized protein</fullName>
    </submittedName>
</protein>
<evidence type="ECO:0000313" key="3">
    <source>
        <dbReference type="Proteomes" id="UP001500418"/>
    </source>
</evidence>
<dbReference type="EMBL" id="BAAAID010000002">
    <property type="protein sequence ID" value="GAA0916034.1"/>
    <property type="molecule type" value="Genomic_DNA"/>
</dbReference>
<name>A0ABN1NSW9_9ACTN</name>
<evidence type="ECO:0000256" key="1">
    <source>
        <dbReference type="SAM" id="MobiDB-lite"/>
    </source>
</evidence>
<sequence length="122" mass="12321">MDQSVEGDHSVEGGGRELQGRGVGLAELGLRYELPRPADLLPADVDTGHPVPCGAEHAGDREAGAASQVQHGGGGRDALLEGVEPGPVLGFGGVGLLVVAGERVVPASDHILGIVDVHGRAR</sequence>
<proteinExistence type="predicted"/>
<evidence type="ECO:0000313" key="2">
    <source>
        <dbReference type="EMBL" id="GAA0916034.1"/>
    </source>
</evidence>